<feature type="chain" id="PRO_5046230587" evidence="9">
    <location>
        <begin position="37"/>
        <end position="505"/>
    </location>
</feature>
<dbReference type="Proteomes" id="UP001521209">
    <property type="component" value="Unassembled WGS sequence"/>
</dbReference>
<dbReference type="EMBL" id="JAKGBZ010000069">
    <property type="protein sequence ID" value="MCF3948679.1"/>
    <property type="molecule type" value="Genomic_DNA"/>
</dbReference>
<reference evidence="11 12" key="1">
    <citation type="submission" date="2022-01" db="EMBL/GenBank/DDBJ databases">
        <authorList>
            <person name="Won M."/>
            <person name="Kim S.-J."/>
            <person name="Kwon S.-W."/>
        </authorList>
    </citation>
    <scope>NUCLEOTIDE SEQUENCE [LARGE SCALE GENOMIC DNA]</scope>
    <source>
        <strain evidence="11 12">KCTC 23505</strain>
    </source>
</reference>
<dbReference type="InterPro" id="IPR011782">
    <property type="entry name" value="Pept_S1C_Do"/>
</dbReference>
<evidence type="ECO:0000256" key="6">
    <source>
        <dbReference type="ARBA" id="ARBA00022764"/>
    </source>
</evidence>
<evidence type="ECO:0000256" key="9">
    <source>
        <dbReference type="SAM" id="SignalP"/>
    </source>
</evidence>
<dbReference type="NCBIfam" id="TIGR02037">
    <property type="entry name" value="degP_htrA_DO"/>
    <property type="match status" value="1"/>
</dbReference>
<name>A0ABS9E0Z8_9PROT</name>
<dbReference type="PANTHER" id="PTHR22939:SF129">
    <property type="entry name" value="SERINE PROTEASE HTRA2, MITOCHONDRIAL"/>
    <property type="match status" value="1"/>
</dbReference>
<dbReference type="InterPro" id="IPR036034">
    <property type="entry name" value="PDZ_sf"/>
</dbReference>
<evidence type="ECO:0000256" key="5">
    <source>
        <dbReference type="ARBA" id="ARBA00022737"/>
    </source>
</evidence>
<dbReference type="SMART" id="SM00228">
    <property type="entry name" value="PDZ"/>
    <property type="match status" value="2"/>
</dbReference>
<dbReference type="InterPro" id="IPR001478">
    <property type="entry name" value="PDZ"/>
</dbReference>
<proteinExistence type="inferred from homology"/>
<evidence type="ECO:0000256" key="4">
    <source>
        <dbReference type="ARBA" id="ARBA00022729"/>
    </source>
</evidence>
<feature type="domain" description="PDZ" evidence="10">
    <location>
        <begin position="395"/>
        <end position="462"/>
    </location>
</feature>
<evidence type="ECO:0000256" key="8">
    <source>
        <dbReference type="ARBA" id="ARBA00022825"/>
    </source>
</evidence>
<keyword evidence="3" id="KW-0645">Protease</keyword>
<comment type="similarity">
    <text evidence="2">Belongs to the peptidase S1C family.</text>
</comment>
<dbReference type="PRINTS" id="PR00834">
    <property type="entry name" value="PROTEASES2C"/>
</dbReference>
<dbReference type="PROSITE" id="PS50106">
    <property type="entry name" value="PDZ"/>
    <property type="match status" value="2"/>
</dbReference>
<dbReference type="InterPro" id="IPR001940">
    <property type="entry name" value="Peptidase_S1C"/>
</dbReference>
<dbReference type="PANTHER" id="PTHR22939">
    <property type="entry name" value="SERINE PROTEASE FAMILY S1C HTRA-RELATED"/>
    <property type="match status" value="1"/>
</dbReference>
<keyword evidence="12" id="KW-1185">Reference proteome</keyword>
<dbReference type="SUPFAM" id="SSF50156">
    <property type="entry name" value="PDZ domain-like"/>
    <property type="match status" value="2"/>
</dbReference>
<keyword evidence="7 11" id="KW-0378">Hydrolase</keyword>
<dbReference type="InterPro" id="IPR009003">
    <property type="entry name" value="Peptidase_S1_PA"/>
</dbReference>
<sequence length="505" mass="53109">MTLFLSRPRPQRIAALPAMLLAGTSLTVATMHPAFANDQPLNATAKVQRGFKPFPNFAPLVTIVKPAVVSVTVHFKINNTAQTGNQGQPRSPFQFPFSIPFPHLQKPQPVEAKGSGFFISPKGYVVTNNHVVKNAKSVFVTLSDGQRLIAKIVGTDPSTDLAVLKVTRSKPFPFLELGNSKKVLPGQWVIAIGNPFGLAETVTTGVVSALGRDIGDGEYDSFIQTDAPINEGNSGGPLLNQKGQVIGVNTAILTPSGGSVGIGFSISSDMVKRITTELIKYGHVNRGFIGVQAQDVSPEMATALGLKSHDGHADGALIDETEPSGPAAKAGLAPGDVITKLNGKTVKDVRDFALAISEVKPGDAVHVAYDHDHHIKSTTIKVEKFPANAQAAFTHVSASTQQKAELGLVLTLLTPSNRQQLNLPMTAQGAVVVHVAPDSPADQAGIRSGDVIVGIGSAAITNPGEVIAAIHNAETHHAKAIAVRIMRDNQAIFVAIPLPKANAKK</sequence>
<keyword evidence="6" id="KW-0574">Periplasm</keyword>
<keyword evidence="4 9" id="KW-0732">Signal</keyword>
<keyword evidence="5" id="KW-0677">Repeat</keyword>
<evidence type="ECO:0000256" key="3">
    <source>
        <dbReference type="ARBA" id="ARBA00022670"/>
    </source>
</evidence>
<dbReference type="SUPFAM" id="SSF50494">
    <property type="entry name" value="Trypsin-like serine proteases"/>
    <property type="match status" value="1"/>
</dbReference>
<comment type="caution">
    <text evidence="11">The sequence shown here is derived from an EMBL/GenBank/DDBJ whole genome shotgun (WGS) entry which is preliminary data.</text>
</comment>
<dbReference type="Gene3D" id="2.30.42.10">
    <property type="match status" value="2"/>
</dbReference>
<dbReference type="GO" id="GO:0016787">
    <property type="term" value="F:hydrolase activity"/>
    <property type="evidence" value="ECO:0007669"/>
    <property type="project" value="UniProtKB-KW"/>
</dbReference>
<dbReference type="Pfam" id="PF13365">
    <property type="entry name" value="Trypsin_2"/>
    <property type="match status" value="1"/>
</dbReference>
<dbReference type="Gene3D" id="2.40.10.120">
    <property type="match status" value="1"/>
</dbReference>
<dbReference type="InterPro" id="IPR041489">
    <property type="entry name" value="PDZ_6"/>
</dbReference>
<evidence type="ECO:0000256" key="1">
    <source>
        <dbReference type="ARBA" id="ARBA00004418"/>
    </source>
</evidence>
<dbReference type="EC" id="3.4.21.107" evidence="11"/>
<dbReference type="RefSeq" id="WP_235705992.1">
    <property type="nucleotide sequence ID" value="NZ_JAKGBZ010000069.1"/>
</dbReference>
<feature type="domain" description="PDZ" evidence="10">
    <location>
        <begin position="288"/>
        <end position="349"/>
    </location>
</feature>
<feature type="signal peptide" evidence="9">
    <location>
        <begin position="1"/>
        <end position="36"/>
    </location>
</feature>
<comment type="subcellular location">
    <subcellularLocation>
        <location evidence="1">Periplasm</location>
    </subcellularLocation>
</comment>
<organism evidence="11 12">
    <name type="scientific">Acidiphilium iwatense</name>
    <dbReference type="NCBI Taxonomy" id="768198"/>
    <lineage>
        <taxon>Bacteria</taxon>
        <taxon>Pseudomonadati</taxon>
        <taxon>Pseudomonadota</taxon>
        <taxon>Alphaproteobacteria</taxon>
        <taxon>Acetobacterales</taxon>
        <taxon>Acidocellaceae</taxon>
        <taxon>Acidiphilium</taxon>
    </lineage>
</organism>
<evidence type="ECO:0000259" key="10">
    <source>
        <dbReference type="PROSITE" id="PS50106"/>
    </source>
</evidence>
<evidence type="ECO:0000313" key="11">
    <source>
        <dbReference type="EMBL" id="MCF3948679.1"/>
    </source>
</evidence>
<dbReference type="Pfam" id="PF17820">
    <property type="entry name" value="PDZ_6"/>
    <property type="match status" value="1"/>
</dbReference>
<evidence type="ECO:0000256" key="7">
    <source>
        <dbReference type="ARBA" id="ARBA00022801"/>
    </source>
</evidence>
<protein>
    <submittedName>
        <fullName evidence="11">Do family serine endopeptidase</fullName>
        <ecNumber evidence="11">3.4.21.107</ecNumber>
    </submittedName>
</protein>
<dbReference type="Pfam" id="PF13180">
    <property type="entry name" value="PDZ_2"/>
    <property type="match status" value="1"/>
</dbReference>
<accession>A0ABS9E0Z8</accession>
<keyword evidence="8" id="KW-0720">Serine protease</keyword>
<evidence type="ECO:0000256" key="2">
    <source>
        <dbReference type="ARBA" id="ARBA00010541"/>
    </source>
</evidence>
<evidence type="ECO:0000313" key="12">
    <source>
        <dbReference type="Proteomes" id="UP001521209"/>
    </source>
</evidence>
<gene>
    <name evidence="11" type="ORF">L2A60_18640</name>
</gene>